<feature type="region of interest" description="Disordered" evidence="5">
    <location>
        <begin position="251"/>
        <end position="275"/>
    </location>
</feature>
<evidence type="ECO:0000256" key="2">
    <source>
        <dbReference type="ARBA" id="ARBA00023043"/>
    </source>
</evidence>
<feature type="repeat" description="ANK" evidence="3">
    <location>
        <begin position="31"/>
        <end position="64"/>
    </location>
</feature>
<dbReference type="InterPro" id="IPR002110">
    <property type="entry name" value="Ankyrin_rpt"/>
</dbReference>
<reference evidence="7" key="3">
    <citation type="submission" date="2015-04" db="UniProtKB">
        <authorList>
            <consortium name="EnsemblPlants"/>
        </authorList>
    </citation>
    <scope>IDENTIFICATION</scope>
</reference>
<dbReference type="PANTHER" id="PTHR24166:SF45">
    <property type="entry name" value="E3 UBIQUITIN-PROTEIN LIGASE XBAT35"/>
    <property type="match status" value="1"/>
</dbReference>
<dbReference type="SUPFAM" id="SSF48403">
    <property type="entry name" value="Ankyrin repeat"/>
    <property type="match status" value="1"/>
</dbReference>
<dbReference type="EnsemblPlants" id="LPERR07G10660.1">
    <property type="protein sequence ID" value="LPERR07G10660.1"/>
    <property type="gene ID" value="LPERR07G10660"/>
</dbReference>
<dbReference type="Pfam" id="PF00023">
    <property type="entry name" value="Ank"/>
    <property type="match status" value="1"/>
</dbReference>
<feature type="compositionally biased region" description="Basic and acidic residues" evidence="5">
    <location>
        <begin position="429"/>
        <end position="439"/>
    </location>
</feature>
<accession>A0A0D9WYC5</accession>
<dbReference type="SMART" id="SM00184">
    <property type="entry name" value="RING"/>
    <property type="match status" value="1"/>
</dbReference>
<dbReference type="InterPro" id="IPR050889">
    <property type="entry name" value="Dendritic_Spine_Reg/Scaffold"/>
</dbReference>
<reference evidence="7 8" key="1">
    <citation type="submission" date="2012-08" db="EMBL/GenBank/DDBJ databases">
        <title>Oryza genome evolution.</title>
        <authorList>
            <person name="Wing R.A."/>
        </authorList>
    </citation>
    <scope>NUCLEOTIDE SEQUENCE</scope>
</reference>
<dbReference type="GO" id="GO:0008270">
    <property type="term" value="F:zinc ion binding"/>
    <property type="evidence" value="ECO:0007669"/>
    <property type="project" value="UniProtKB-KW"/>
</dbReference>
<dbReference type="Pfam" id="PF12796">
    <property type="entry name" value="Ank_2"/>
    <property type="match status" value="1"/>
</dbReference>
<dbReference type="Gene3D" id="3.30.40.10">
    <property type="entry name" value="Zinc/RING finger domain, C3HC4 (zinc finger)"/>
    <property type="match status" value="1"/>
</dbReference>
<protein>
    <recommendedName>
        <fullName evidence="6">RING-type domain-containing protein</fullName>
    </recommendedName>
</protein>
<keyword evidence="8" id="KW-1185">Reference proteome</keyword>
<name>A0A0D9WYC5_9ORYZ</name>
<dbReference type="PANTHER" id="PTHR24166">
    <property type="entry name" value="ROLLING PEBBLES, ISOFORM B"/>
    <property type="match status" value="1"/>
</dbReference>
<organism evidence="7 8">
    <name type="scientific">Leersia perrieri</name>
    <dbReference type="NCBI Taxonomy" id="77586"/>
    <lineage>
        <taxon>Eukaryota</taxon>
        <taxon>Viridiplantae</taxon>
        <taxon>Streptophyta</taxon>
        <taxon>Embryophyta</taxon>
        <taxon>Tracheophyta</taxon>
        <taxon>Spermatophyta</taxon>
        <taxon>Magnoliopsida</taxon>
        <taxon>Liliopsida</taxon>
        <taxon>Poales</taxon>
        <taxon>Poaceae</taxon>
        <taxon>BOP clade</taxon>
        <taxon>Oryzoideae</taxon>
        <taxon>Oryzeae</taxon>
        <taxon>Oryzinae</taxon>
        <taxon>Leersia</taxon>
    </lineage>
</organism>
<dbReference type="PROSITE" id="PS50089">
    <property type="entry name" value="ZF_RING_2"/>
    <property type="match status" value="1"/>
</dbReference>
<feature type="repeat" description="ANK" evidence="3">
    <location>
        <begin position="70"/>
        <end position="99"/>
    </location>
</feature>
<dbReference type="InterPro" id="IPR036770">
    <property type="entry name" value="Ankyrin_rpt-contain_sf"/>
</dbReference>
<sequence length="506" mass="54173">MGLQQSKEEVLYQQVNYGNTDGIRALRAQGAGKTPLMVASMRHDLINVVQVLIELGANVNAYRPGSYCGTALHHAAKKGLEQTVHLLLSHGANPFITNDDCHTALDLAREKGHVNVVRAIEGRISLFCGWMKENYGPGFLEAIVPQFMTRKIWAVILPREARNQTRPLKLELAIYPELQASKPQAVIKLWKCQLEEPKFNQANPSVTIFDKETRTRYKLLPVCEGDKQQLQWFYNACCGIAQATSISMVPAQPTNNPLPNPSSASSAPSGLSTPNKEDAELAMAINASIQSAIVEGVPNVQPMASTATNDWGNPPSNSLNGWGPPDTHAPLKTSGQAPVDTSNSSTYNGWDVPGTSSGQSSSKHNKSQNSTFVVPQEALPSLPVPTAPPLAVETFYSGPIQYPSIDSTPVDVTMPSTEGGTAVSSAKPAENEDNGKPAESDANASSSGNTPSGTCVICLDAPVEGACIPCGHMAGCMSCLKDIESKKWGCPICRAKINQIIRLYAV</sequence>
<feature type="compositionally biased region" description="Low complexity" evidence="5">
    <location>
        <begin position="354"/>
        <end position="371"/>
    </location>
</feature>
<dbReference type="AlphaFoldDB" id="A0A0D9WYC5"/>
<feature type="compositionally biased region" description="Polar residues" evidence="5">
    <location>
        <begin position="333"/>
        <end position="348"/>
    </location>
</feature>
<keyword evidence="2 3" id="KW-0040">ANK repeat</keyword>
<dbReference type="Pfam" id="PF13920">
    <property type="entry name" value="zf-C3HC4_3"/>
    <property type="match status" value="1"/>
</dbReference>
<dbReference type="HOGENOM" id="CLU_027253_2_0_1"/>
<dbReference type="STRING" id="77586.A0A0D9WYC5"/>
<dbReference type="Gramene" id="LPERR07G10660.2">
    <property type="protein sequence ID" value="LPERR07G10660.2"/>
    <property type="gene ID" value="LPERR07G10660"/>
</dbReference>
<feature type="region of interest" description="Disordered" evidence="5">
    <location>
        <begin position="304"/>
        <end position="371"/>
    </location>
</feature>
<keyword evidence="1" id="KW-0677">Repeat</keyword>
<proteinExistence type="predicted"/>
<reference evidence="7 8" key="2">
    <citation type="submission" date="2013-12" db="EMBL/GenBank/DDBJ databases">
        <authorList>
            <person name="Yu Y."/>
            <person name="Lee S."/>
            <person name="de Baynast K."/>
            <person name="Wissotski M."/>
            <person name="Liu L."/>
            <person name="Talag J."/>
            <person name="Goicoechea J."/>
            <person name="Angelova A."/>
            <person name="Jetty R."/>
            <person name="Kudrna D."/>
            <person name="Golser W."/>
            <person name="Rivera L."/>
            <person name="Zhang J."/>
            <person name="Wing R."/>
        </authorList>
    </citation>
    <scope>NUCLEOTIDE SEQUENCE</scope>
</reference>
<dbReference type="Gramene" id="LPERR07G10660.1">
    <property type="protein sequence ID" value="LPERR07G10660.1"/>
    <property type="gene ID" value="LPERR07G10660"/>
</dbReference>
<dbReference type="Proteomes" id="UP000032180">
    <property type="component" value="Chromosome 7"/>
</dbReference>
<dbReference type="InterPro" id="IPR001841">
    <property type="entry name" value="Znf_RING"/>
</dbReference>
<dbReference type="InterPro" id="IPR013083">
    <property type="entry name" value="Znf_RING/FYVE/PHD"/>
</dbReference>
<feature type="compositionally biased region" description="Polar residues" evidence="5">
    <location>
        <begin position="414"/>
        <end position="424"/>
    </location>
</feature>
<dbReference type="SMART" id="SM00248">
    <property type="entry name" value="ANK"/>
    <property type="match status" value="3"/>
</dbReference>
<keyword evidence="4" id="KW-0479">Metal-binding</keyword>
<keyword evidence="4" id="KW-0863">Zinc-finger</keyword>
<keyword evidence="4" id="KW-0862">Zinc</keyword>
<evidence type="ECO:0000259" key="6">
    <source>
        <dbReference type="PROSITE" id="PS50089"/>
    </source>
</evidence>
<evidence type="ECO:0000313" key="8">
    <source>
        <dbReference type="Proteomes" id="UP000032180"/>
    </source>
</evidence>
<dbReference type="eggNOG" id="ENOG502QQ81">
    <property type="taxonomic scope" value="Eukaryota"/>
</dbReference>
<dbReference type="PROSITE" id="PS50297">
    <property type="entry name" value="ANK_REP_REGION"/>
    <property type="match status" value="2"/>
</dbReference>
<evidence type="ECO:0000256" key="4">
    <source>
        <dbReference type="PROSITE-ProRule" id="PRU00175"/>
    </source>
</evidence>
<dbReference type="PROSITE" id="PS50088">
    <property type="entry name" value="ANK_REPEAT"/>
    <property type="match status" value="2"/>
</dbReference>
<dbReference type="CDD" id="cd23129">
    <property type="entry name" value="RING-HC_XBAT35-like"/>
    <property type="match status" value="1"/>
</dbReference>
<dbReference type="Gene3D" id="1.25.40.20">
    <property type="entry name" value="Ankyrin repeat-containing domain"/>
    <property type="match status" value="1"/>
</dbReference>
<evidence type="ECO:0000256" key="1">
    <source>
        <dbReference type="ARBA" id="ARBA00022737"/>
    </source>
</evidence>
<feature type="compositionally biased region" description="Polar residues" evidence="5">
    <location>
        <begin position="304"/>
        <end position="320"/>
    </location>
</feature>
<feature type="compositionally biased region" description="Low complexity" evidence="5">
    <location>
        <begin position="253"/>
        <end position="274"/>
    </location>
</feature>
<feature type="domain" description="RING-type" evidence="6">
    <location>
        <begin position="455"/>
        <end position="494"/>
    </location>
</feature>
<evidence type="ECO:0000313" key="7">
    <source>
        <dbReference type="EnsemblPlants" id="LPERR07G10660.1"/>
    </source>
</evidence>
<evidence type="ECO:0000256" key="3">
    <source>
        <dbReference type="PROSITE-ProRule" id="PRU00023"/>
    </source>
</evidence>
<feature type="region of interest" description="Disordered" evidence="5">
    <location>
        <begin position="410"/>
        <end position="450"/>
    </location>
</feature>
<dbReference type="EnsemblPlants" id="LPERR07G10660.2">
    <property type="protein sequence ID" value="LPERR07G10660.2"/>
    <property type="gene ID" value="LPERR07G10660"/>
</dbReference>
<dbReference type="SUPFAM" id="SSF57850">
    <property type="entry name" value="RING/U-box"/>
    <property type="match status" value="1"/>
</dbReference>
<evidence type="ECO:0000256" key="5">
    <source>
        <dbReference type="SAM" id="MobiDB-lite"/>
    </source>
</evidence>